<feature type="region of interest" description="Disordered" evidence="5">
    <location>
        <begin position="76"/>
        <end position="97"/>
    </location>
</feature>
<evidence type="ECO:0000256" key="1">
    <source>
        <dbReference type="ARBA" id="ARBA00023015"/>
    </source>
</evidence>
<keyword evidence="3" id="KW-0804">Transcription</keyword>
<dbReference type="GO" id="GO:0003700">
    <property type="term" value="F:DNA-binding transcription factor activity"/>
    <property type="evidence" value="ECO:0007669"/>
    <property type="project" value="InterPro"/>
</dbReference>
<accession>A0A4S8IAY5</accession>
<dbReference type="Gene3D" id="1.10.10.60">
    <property type="entry name" value="Homeodomain-like"/>
    <property type="match status" value="1"/>
</dbReference>
<dbReference type="Proteomes" id="UP000317650">
    <property type="component" value="Chromosome 2"/>
</dbReference>
<gene>
    <name evidence="7" type="ORF">C4D60_Mb02t12130</name>
</gene>
<organism evidence="7 8">
    <name type="scientific">Musa balbisiana</name>
    <name type="common">Banana</name>
    <dbReference type="NCBI Taxonomy" id="52838"/>
    <lineage>
        <taxon>Eukaryota</taxon>
        <taxon>Viridiplantae</taxon>
        <taxon>Streptophyta</taxon>
        <taxon>Embryophyta</taxon>
        <taxon>Tracheophyta</taxon>
        <taxon>Spermatophyta</taxon>
        <taxon>Magnoliopsida</taxon>
        <taxon>Liliopsida</taxon>
        <taxon>Zingiberales</taxon>
        <taxon>Musaceae</taxon>
        <taxon>Musa</taxon>
    </lineage>
</organism>
<dbReference type="InterPro" id="IPR009057">
    <property type="entry name" value="Homeodomain-like_sf"/>
</dbReference>
<evidence type="ECO:0000256" key="3">
    <source>
        <dbReference type="ARBA" id="ARBA00023163"/>
    </source>
</evidence>
<proteinExistence type="predicted"/>
<dbReference type="STRING" id="52838.A0A4S8IAY5"/>
<evidence type="ECO:0000313" key="8">
    <source>
        <dbReference type="Proteomes" id="UP000317650"/>
    </source>
</evidence>
<protein>
    <recommendedName>
        <fullName evidence="6">HTH myb-type domain-containing protein</fullName>
    </recommendedName>
</protein>
<evidence type="ECO:0000256" key="5">
    <source>
        <dbReference type="SAM" id="MobiDB-lite"/>
    </source>
</evidence>
<feature type="domain" description="HTH myb-type" evidence="6">
    <location>
        <begin position="15"/>
        <end position="75"/>
    </location>
</feature>
<keyword evidence="1" id="KW-0805">Transcription regulation</keyword>
<dbReference type="InterPro" id="IPR006447">
    <property type="entry name" value="Myb_dom_plants"/>
</dbReference>
<keyword evidence="4" id="KW-0539">Nucleus</keyword>
<evidence type="ECO:0000256" key="4">
    <source>
        <dbReference type="ARBA" id="ARBA00023242"/>
    </source>
</evidence>
<dbReference type="NCBIfam" id="TIGR01557">
    <property type="entry name" value="myb_SHAQKYF"/>
    <property type="match status" value="1"/>
</dbReference>
<dbReference type="PROSITE" id="PS51294">
    <property type="entry name" value="HTH_MYB"/>
    <property type="match status" value="1"/>
</dbReference>
<dbReference type="PANTHER" id="PTHR31314:SF188">
    <property type="entry name" value="TRANSCRIPTION FACTOR KAN2 ISOFORM X1-RELATED"/>
    <property type="match status" value="1"/>
</dbReference>
<dbReference type="FunFam" id="1.10.10.60:FF:000002">
    <property type="entry name" value="Myb family transcription factor"/>
    <property type="match status" value="1"/>
</dbReference>
<evidence type="ECO:0000256" key="2">
    <source>
        <dbReference type="ARBA" id="ARBA00023125"/>
    </source>
</evidence>
<dbReference type="Pfam" id="PF00249">
    <property type="entry name" value="Myb_DNA-binding"/>
    <property type="match status" value="1"/>
</dbReference>
<dbReference type="EMBL" id="PYDT01000011">
    <property type="protein sequence ID" value="THU44889.1"/>
    <property type="molecule type" value="Genomic_DNA"/>
</dbReference>
<evidence type="ECO:0000259" key="6">
    <source>
        <dbReference type="PROSITE" id="PS51294"/>
    </source>
</evidence>
<dbReference type="GO" id="GO:0003677">
    <property type="term" value="F:DNA binding"/>
    <property type="evidence" value="ECO:0007669"/>
    <property type="project" value="UniProtKB-KW"/>
</dbReference>
<name>A0A4S8IAY5_MUSBA</name>
<evidence type="ECO:0000313" key="7">
    <source>
        <dbReference type="EMBL" id="THU44889.1"/>
    </source>
</evidence>
<sequence>MGNCGRNGAVRQYIRSKVPRMRWTPELHHCFVHAIQRLGGQDKATPKLVLQLMDVGGLTISHVKSHLQMYRSTRNEIGKQDLHERKHSNPGNDKVAGERHGLGPCHASVPTEEFQSHLLYSPLSPLKRLATYSQLHLHLLSVMLATYGDNFQVSCQHTPTSPFANPFPIPFVYCINRIRLDTQTSSKGVQDLTVDTSPYSVDHYMQDLTVERGAKEGLSWQREAAQAENHFSKLTAFRYMVDGCDPSKANIRNDHYLMPANKFISKQICGNGCLSCKPPSHNNEFVESEEANDCSLSLSLSLNSGASCACSSSSSRDFTDHSSYSGGDIVNLDLSMSICET</sequence>
<dbReference type="InterPro" id="IPR017930">
    <property type="entry name" value="Myb_dom"/>
</dbReference>
<comment type="caution">
    <text evidence="7">The sequence shown here is derived from an EMBL/GenBank/DDBJ whole genome shotgun (WGS) entry which is preliminary data.</text>
</comment>
<dbReference type="SUPFAM" id="SSF46689">
    <property type="entry name" value="Homeodomain-like"/>
    <property type="match status" value="1"/>
</dbReference>
<keyword evidence="2" id="KW-0238">DNA-binding</keyword>
<dbReference type="InterPro" id="IPR001005">
    <property type="entry name" value="SANT/Myb"/>
</dbReference>
<dbReference type="InterPro" id="IPR046955">
    <property type="entry name" value="PHR1-like"/>
</dbReference>
<dbReference type="AlphaFoldDB" id="A0A4S8IAY5"/>
<keyword evidence="8" id="KW-1185">Reference proteome</keyword>
<reference evidence="7 8" key="1">
    <citation type="journal article" date="2019" name="Nat. Plants">
        <title>Genome sequencing of Musa balbisiana reveals subgenome evolution and function divergence in polyploid bananas.</title>
        <authorList>
            <person name="Yao X."/>
        </authorList>
    </citation>
    <scope>NUCLEOTIDE SEQUENCE [LARGE SCALE GENOMIC DNA]</scope>
    <source>
        <strain evidence="8">cv. DH-PKW</strain>
        <tissue evidence="7">Leaves</tissue>
    </source>
</reference>
<dbReference type="PANTHER" id="PTHR31314">
    <property type="entry name" value="MYB FAMILY TRANSCRIPTION FACTOR PHL7-LIKE"/>
    <property type="match status" value="1"/>
</dbReference>